<organism evidence="3 4">
    <name type="scientific">Batillaria attramentaria</name>
    <dbReference type="NCBI Taxonomy" id="370345"/>
    <lineage>
        <taxon>Eukaryota</taxon>
        <taxon>Metazoa</taxon>
        <taxon>Spiralia</taxon>
        <taxon>Lophotrochozoa</taxon>
        <taxon>Mollusca</taxon>
        <taxon>Gastropoda</taxon>
        <taxon>Caenogastropoda</taxon>
        <taxon>Sorbeoconcha</taxon>
        <taxon>Cerithioidea</taxon>
        <taxon>Batillariidae</taxon>
        <taxon>Batillaria</taxon>
    </lineage>
</organism>
<name>A0ABD0M6F8_9CAEN</name>
<keyword evidence="2" id="KW-0472">Membrane</keyword>
<dbReference type="AlphaFoldDB" id="A0ABD0M6F8"/>
<accession>A0ABD0M6F8</accession>
<keyword evidence="2" id="KW-1133">Transmembrane helix</keyword>
<evidence type="ECO:0000313" key="4">
    <source>
        <dbReference type="Proteomes" id="UP001519460"/>
    </source>
</evidence>
<feature type="region of interest" description="Disordered" evidence="1">
    <location>
        <begin position="37"/>
        <end position="58"/>
    </location>
</feature>
<keyword evidence="4" id="KW-1185">Reference proteome</keyword>
<evidence type="ECO:0000256" key="2">
    <source>
        <dbReference type="SAM" id="Phobius"/>
    </source>
</evidence>
<gene>
    <name evidence="3" type="ORF">BaRGS_00001941</name>
</gene>
<comment type="caution">
    <text evidence="3">The sequence shown here is derived from an EMBL/GenBank/DDBJ whole genome shotgun (WGS) entry which is preliminary data.</text>
</comment>
<feature type="transmembrane region" description="Helical" evidence="2">
    <location>
        <begin position="61"/>
        <end position="85"/>
    </location>
</feature>
<evidence type="ECO:0000256" key="1">
    <source>
        <dbReference type="SAM" id="MobiDB-lite"/>
    </source>
</evidence>
<protein>
    <submittedName>
        <fullName evidence="3">Uncharacterized protein</fullName>
    </submittedName>
</protein>
<reference evidence="3 4" key="1">
    <citation type="journal article" date="2023" name="Sci. Data">
        <title>Genome assembly of the Korean intertidal mud-creeper Batillaria attramentaria.</title>
        <authorList>
            <person name="Patra A.K."/>
            <person name="Ho P.T."/>
            <person name="Jun S."/>
            <person name="Lee S.J."/>
            <person name="Kim Y."/>
            <person name="Won Y.J."/>
        </authorList>
    </citation>
    <scope>NUCLEOTIDE SEQUENCE [LARGE SCALE GENOMIC DNA]</scope>
    <source>
        <strain evidence="3">Wonlab-2016</strain>
    </source>
</reference>
<dbReference type="EMBL" id="JACVVK020000005">
    <property type="protein sequence ID" value="KAK7507090.1"/>
    <property type="molecule type" value="Genomic_DNA"/>
</dbReference>
<sequence>MKLIPTYLRSQEAKYEQDGRQGAAVCFGFSSHTKHHCQSHQREEEAGDTTNRSPGKNTRRLGCLVFVLPLPGCNTASLPVYVYVIPPPPSGIPHP</sequence>
<dbReference type="Proteomes" id="UP001519460">
    <property type="component" value="Unassembled WGS sequence"/>
</dbReference>
<keyword evidence="2" id="KW-0812">Transmembrane</keyword>
<proteinExistence type="predicted"/>
<evidence type="ECO:0000313" key="3">
    <source>
        <dbReference type="EMBL" id="KAK7507090.1"/>
    </source>
</evidence>